<dbReference type="EMBL" id="CP034035">
    <property type="protein sequence ID" value="QCR07447.1"/>
    <property type="molecule type" value="Genomic_DNA"/>
</dbReference>
<dbReference type="OrthoDB" id="37622at2"/>
<keyword evidence="4 5" id="KW-0186">Copper</keyword>
<dbReference type="InterPro" id="IPR023700">
    <property type="entry name" value="CutA_Enterobact"/>
</dbReference>
<dbReference type="Gene3D" id="3.30.70.120">
    <property type="match status" value="1"/>
</dbReference>
<dbReference type="SUPFAM" id="SSF54913">
    <property type="entry name" value="GlnB-like"/>
    <property type="match status" value="1"/>
</dbReference>
<keyword evidence="2 5" id="KW-0963">Cytoplasm</keyword>
<dbReference type="GO" id="GO:0005737">
    <property type="term" value="C:cytoplasm"/>
    <property type="evidence" value="ECO:0007669"/>
    <property type="project" value="UniProtKB-SubCell"/>
</dbReference>
<comment type="subunit">
    <text evidence="5">Homotrimer.</text>
</comment>
<evidence type="ECO:0000256" key="5">
    <source>
        <dbReference type="HAMAP-Rule" id="MF_01160"/>
    </source>
</evidence>
<evidence type="ECO:0000256" key="3">
    <source>
        <dbReference type="ARBA" id="ARBA00022723"/>
    </source>
</evidence>
<dbReference type="InterPro" id="IPR004323">
    <property type="entry name" value="Ion_tolerance_CutA"/>
</dbReference>
<dbReference type="PANTHER" id="PTHR23419">
    <property type="entry name" value="DIVALENT CATION TOLERANCE CUTA-RELATED"/>
    <property type="match status" value="1"/>
</dbReference>
<comment type="cofactor">
    <cofactor evidence="5">
        <name>Cu cation</name>
        <dbReference type="ChEBI" id="CHEBI:23378"/>
    </cofactor>
    <text evidence="5">Binds 1 copper ion per subunit.</text>
</comment>
<dbReference type="Pfam" id="PF03091">
    <property type="entry name" value="CutA1"/>
    <property type="match status" value="1"/>
</dbReference>
<gene>
    <name evidence="5 6" type="primary">cutA</name>
    <name evidence="6" type="ORF">EH207_02080</name>
</gene>
<dbReference type="AlphaFoldDB" id="A0A4P8QKR8"/>
<proteinExistence type="inferred from homology"/>
<evidence type="ECO:0000256" key="4">
    <source>
        <dbReference type="ARBA" id="ARBA00023008"/>
    </source>
</evidence>
<keyword evidence="7" id="KW-1185">Reference proteome</keyword>
<dbReference type="Proteomes" id="UP000299580">
    <property type="component" value="Chromosome"/>
</dbReference>
<reference evidence="6 7" key="1">
    <citation type="submission" date="2018-11" db="EMBL/GenBank/DDBJ databases">
        <title>Genome sequences of Brenneria nigrifluens and Brenneria rubrifaciens.</title>
        <authorList>
            <person name="Poret-Peterson A.T."/>
            <person name="McClean A.E."/>
            <person name="Kluepfel D.A."/>
        </authorList>
    </citation>
    <scope>NUCLEOTIDE SEQUENCE [LARGE SCALE GENOMIC DNA]</scope>
    <source>
        <strain evidence="6 7">6D370</strain>
    </source>
</reference>
<evidence type="ECO:0000256" key="1">
    <source>
        <dbReference type="ARBA" id="ARBA00010169"/>
    </source>
</evidence>
<comment type="function">
    <text evidence="5">Involved in resistance toward heavy metals.</text>
</comment>
<dbReference type="HAMAP" id="MF_01160">
    <property type="entry name" value="CutA"/>
    <property type="match status" value="1"/>
</dbReference>
<evidence type="ECO:0000313" key="7">
    <source>
        <dbReference type="Proteomes" id="UP000299580"/>
    </source>
</evidence>
<organism evidence="6 7">
    <name type="scientific">Brenneria rubrifaciens</name>
    <dbReference type="NCBI Taxonomy" id="55213"/>
    <lineage>
        <taxon>Bacteria</taxon>
        <taxon>Pseudomonadati</taxon>
        <taxon>Pseudomonadota</taxon>
        <taxon>Gammaproteobacteria</taxon>
        <taxon>Enterobacterales</taxon>
        <taxon>Pectobacteriaceae</taxon>
        <taxon>Brenneria</taxon>
    </lineage>
</organism>
<sequence>MSDRPVCDAVVILCTAPDEPCAQRLAGQLLETRLAACVTLLPGAQSLYYWEGKLERQSEVQMLIKSDASHEQALLSHLKHHHPYETPELLVLPILGGDSDYLIWLNASLR</sequence>
<evidence type="ECO:0000313" key="6">
    <source>
        <dbReference type="EMBL" id="QCR07447.1"/>
    </source>
</evidence>
<protein>
    <recommendedName>
        <fullName evidence="5">Divalent-cation tolerance protein CutA</fullName>
    </recommendedName>
</protein>
<dbReference type="InterPro" id="IPR015867">
    <property type="entry name" value="N-reg_PII/ATP_PRibTrfase_C"/>
</dbReference>
<feature type="binding site" evidence="5">
    <location>
        <position position="14"/>
    </location>
    <ligand>
        <name>Cu cation</name>
        <dbReference type="ChEBI" id="CHEBI:23378"/>
    </ligand>
</feature>
<comment type="similarity">
    <text evidence="1 5">Belongs to the CutA family.</text>
</comment>
<dbReference type="KEGG" id="brb:EH207_02080"/>
<accession>A0A4P8QKR8</accession>
<feature type="binding site" evidence="5">
    <location>
        <position position="81"/>
    </location>
    <ligand>
        <name>Cu cation</name>
        <dbReference type="ChEBI" id="CHEBI:23378"/>
    </ligand>
</feature>
<dbReference type="GO" id="GO:0010038">
    <property type="term" value="P:response to metal ion"/>
    <property type="evidence" value="ECO:0007669"/>
    <property type="project" value="InterPro"/>
</dbReference>
<name>A0A4P8QKR8_9GAMM</name>
<dbReference type="GO" id="GO:0005507">
    <property type="term" value="F:copper ion binding"/>
    <property type="evidence" value="ECO:0007669"/>
    <property type="project" value="UniProtKB-UniRule"/>
</dbReference>
<feature type="binding site" evidence="5">
    <location>
        <position position="82"/>
    </location>
    <ligand>
        <name>Cu cation</name>
        <dbReference type="ChEBI" id="CHEBI:23378"/>
    </ligand>
</feature>
<evidence type="ECO:0000256" key="2">
    <source>
        <dbReference type="ARBA" id="ARBA00022490"/>
    </source>
</evidence>
<dbReference type="PANTHER" id="PTHR23419:SF8">
    <property type="entry name" value="FI09726P"/>
    <property type="match status" value="1"/>
</dbReference>
<keyword evidence="3 5" id="KW-0479">Metal-binding</keyword>
<dbReference type="InterPro" id="IPR011322">
    <property type="entry name" value="N-reg_PII-like_a/b"/>
</dbReference>
<dbReference type="RefSeq" id="WP_137712522.1">
    <property type="nucleotide sequence ID" value="NZ_CP034035.1"/>
</dbReference>
<dbReference type="NCBIfam" id="NF007930">
    <property type="entry name" value="PRK10645.1"/>
    <property type="match status" value="1"/>
</dbReference>
<comment type="subcellular location">
    <subcellularLocation>
        <location evidence="5">Cytoplasm</location>
    </subcellularLocation>
</comment>